<evidence type="ECO:0000256" key="1">
    <source>
        <dbReference type="SAM" id="MobiDB-lite"/>
    </source>
</evidence>
<dbReference type="EMBL" id="LK035795">
    <property type="protein sequence ID" value="CDY67133.1"/>
    <property type="molecule type" value="Genomic_DNA"/>
</dbReference>
<accession>A0A078JHR0</accession>
<dbReference type="AlphaFoldDB" id="A0A078JHR0"/>
<feature type="compositionally biased region" description="Acidic residues" evidence="1">
    <location>
        <begin position="18"/>
        <end position="29"/>
    </location>
</feature>
<keyword evidence="3" id="KW-1185">Reference proteome</keyword>
<feature type="region of interest" description="Disordered" evidence="1">
    <location>
        <begin position="1"/>
        <end position="29"/>
    </location>
</feature>
<protein>
    <submittedName>
        <fullName evidence="2">BnaCnng53740D protein</fullName>
    </submittedName>
</protein>
<dbReference type="PaxDb" id="3708-A0A078JHR0"/>
<name>A0A078JHR0_BRANA</name>
<organism evidence="2 3">
    <name type="scientific">Brassica napus</name>
    <name type="common">Rape</name>
    <dbReference type="NCBI Taxonomy" id="3708"/>
    <lineage>
        <taxon>Eukaryota</taxon>
        <taxon>Viridiplantae</taxon>
        <taxon>Streptophyta</taxon>
        <taxon>Embryophyta</taxon>
        <taxon>Tracheophyta</taxon>
        <taxon>Spermatophyta</taxon>
        <taxon>Magnoliopsida</taxon>
        <taxon>eudicotyledons</taxon>
        <taxon>Gunneridae</taxon>
        <taxon>Pentapetalae</taxon>
        <taxon>rosids</taxon>
        <taxon>malvids</taxon>
        <taxon>Brassicales</taxon>
        <taxon>Brassicaceae</taxon>
        <taxon>Brassiceae</taxon>
        <taxon>Brassica</taxon>
    </lineage>
</organism>
<feature type="compositionally biased region" description="Basic and acidic residues" evidence="1">
    <location>
        <begin position="1"/>
        <end position="14"/>
    </location>
</feature>
<sequence>MANKSDRCDARESGDLDASNEEALDGILG</sequence>
<evidence type="ECO:0000313" key="2">
    <source>
        <dbReference type="EMBL" id="CDY67133.1"/>
    </source>
</evidence>
<evidence type="ECO:0000313" key="3">
    <source>
        <dbReference type="Proteomes" id="UP000028999"/>
    </source>
</evidence>
<proteinExistence type="predicted"/>
<gene>
    <name evidence="2" type="primary">BnaCnng53740D</name>
    <name evidence="2" type="ORF">GSBRNA2T00059611001</name>
</gene>
<dbReference type="Gramene" id="CDY67133">
    <property type="protein sequence ID" value="CDY67133"/>
    <property type="gene ID" value="GSBRNA2T00059611001"/>
</dbReference>
<reference evidence="2 3" key="1">
    <citation type="journal article" date="2014" name="Science">
        <title>Plant genetics. Early allopolyploid evolution in the post-Neolithic Brassica napus oilseed genome.</title>
        <authorList>
            <person name="Chalhoub B."/>
            <person name="Denoeud F."/>
            <person name="Liu S."/>
            <person name="Parkin I.A."/>
            <person name="Tang H."/>
            <person name="Wang X."/>
            <person name="Chiquet J."/>
            <person name="Belcram H."/>
            <person name="Tong C."/>
            <person name="Samans B."/>
            <person name="Correa M."/>
            <person name="Da Silva C."/>
            <person name="Just J."/>
            <person name="Falentin C."/>
            <person name="Koh C.S."/>
            <person name="Le Clainche I."/>
            <person name="Bernard M."/>
            <person name="Bento P."/>
            <person name="Noel B."/>
            <person name="Labadie K."/>
            <person name="Alberti A."/>
            <person name="Charles M."/>
            <person name="Arnaud D."/>
            <person name="Guo H."/>
            <person name="Daviaud C."/>
            <person name="Alamery S."/>
            <person name="Jabbari K."/>
            <person name="Zhao M."/>
            <person name="Edger P.P."/>
            <person name="Chelaifa H."/>
            <person name="Tack D."/>
            <person name="Lassalle G."/>
            <person name="Mestiri I."/>
            <person name="Schnel N."/>
            <person name="Le Paslier M.C."/>
            <person name="Fan G."/>
            <person name="Renault V."/>
            <person name="Bayer P.E."/>
            <person name="Golicz A.A."/>
            <person name="Manoli S."/>
            <person name="Lee T.H."/>
            <person name="Thi V.H."/>
            <person name="Chalabi S."/>
            <person name="Hu Q."/>
            <person name="Fan C."/>
            <person name="Tollenaere R."/>
            <person name="Lu Y."/>
            <person name="Battail C."/>
            <person name="Shen J."/>
            <person name="Sidebottom C.H."/>
            <person name="Wang X."/>
            <person name="Canaguier A."/>
            <person name="Chauveau A."/>
            <person name="Berard A."/>
            <person name="Deniot G."/>
            <person name="Guan M."/>
            <person name="Liu Z."/>
            <person name="Sun F."/>
            <person name="Lim Y.P."/>
            <person name="Lyons E."/>
            <person name="Town C.D."/>
            <person name="Bancroft I."/>
            <person name="Wang X."/>
            <person name="Meng J."/>
            <person name="Ma J."/>
            <person name="Pires J.C."/>
            <person name="King G.J."/>
            <person name="Brunel D."/>
            <person name="Delourme R."/>
            <person name="Renard M."/>
            <person name="Aury J.M."/>
            <person name="Adams K.L."/>
            <person name="Batley J."/>
            <person name="Snowdon R.J."/>
            <person name="Tost J."/>
            <person name="Edwards D."/>
            <person name="Zhou Y."/>
            <person name="Hua W."/>
            <person name="Sharpe A.G."/>
            <person name="Paterson A.H."/>
            <person name="Guan C."/>
            <person name="Wincker P."/>
        </authorList>
    </citation>
    <scope>NUCLEOTIDE SEQUENCE [LARGE SCALE GENOMIC DNA]</scope>
    <source>
        <strain evidence="3">cv. Darmor-bzh</strain>
    </source>
</reference>
<dbReference type="Proteomes" id="UP000028999">
    <property type="component" value="Unassembled WGS sequence"/>
</dbReference>